<proteinExistence type="predicted"/>
<dbReference type="Pfam" id="PF00571">
    <property type="entry name" value="CBS"/>
    <property type="match status" value="2"/>
</dbReference>
<dbReference type="InterPro" id="IPR046342">
    <property type="entry name" value="CBS_dom_sf"/>
</dbReference>
<accession>A0A2P8GPH4</accession>
<dbReference type="AlphaFoldDB" id="A0A2P8GPH4"/>
<evidence type="ECO:0000259" key="2">
    <source>
        <dbReference type="Pfam" id="PF00571"/>
    </source>
</evidence>
<comment type="caution">
    <text evidence="3">The sequence shown here is derived from an EMBL/GenBank/DDBJ whole genome shotgun (WGS) entry which is preliminary data.</text>
</comment>
<organism evidence="3 4">
    <name type="scientific">Chitinophaga ginsengisoli</name>
    <dbReference type="NCBI Taxonomy" id="363837"/>
    <lineage>
        <taxon>Bacteria</taxon>
        <taxon>Pseudomonadati</taxon>
        <taxon>Bacteroidota</taxon>
        <taxon>Chitinophagia</taxon>
        <taxon>Chitinophagales</taxon>
        <taxon>Chitinophagaceae</taxon>
        <taxon>Chitinophaga</taxon>
    </lineage>
</organism>
<dbReference type="PANTHER" id="PTHR22572">
    <property type="entry name" value="SUGAR-1-PHOSPHATE GUANYL TRANSFERASE"/>
    <property type="match status" value="1"/>
</dbReference>
<dbReference type="CDD" id="cd06426">
    <property type="entry name" value="NTP_transferase_like_2"/>
    <property type="match status" value="1"/>
</dbReference>
<dbReference type="InterPro" id="IPR005835">
    <property type="entry name" value="NTP_transferase_dom"/>
</dbReference>
<dbReference type="OrthoDB" id="9813880at2"/>
<dbReference type="RefSeq" id="WP_106600410.1">
    <property type="nucleotide sequence ID" value="NZ_PYGK01000001.1"/>
</dbReference>
<dbReference type="EMBL" id="PYGK01000001">
    <property type="protein sequence ID" value="PSL35867.1"/>
    <property type="molecule type" value="Genomic_DNA"/>
</dbReference>
<dbReference type="Proteomes" id="UP000240978">
    <property type="component" value="Unassembled WGS sequence"/>
</dbReference>
<dbReference type="InterPro" id="IPR000644">
    <property type="entry name" value="CBS_dom"/>
</dbReference>
<dbReference type="Gene3D" id="3.10.580.10">
    <property type="entry name" value="CBS-domain"/>
    <property type="match status" value="1"/>
</dbReference>
<evidence type="ECO:0000313" key="3">
    <source>
        <dbReference type="EMBL" id="PSL35867.1"/>
    </source>
</evidence>
<dbReference type="InterPro" id="IPR029044">
    <property type="entry name" value="Nucleotide-diphossugar_trans"/>
</dbReference>
<name>A0A2P8GPH4_9BACT</name>
<evidence type="ECO:0000259" key="1">
    <source>
        <dbReference type="Pfam" id="PF00483"/>
    </source>
</evidence>
<dbReference type="InterPro" id="IPR050486">
    <property type="entry name" value="Mannose-1P_guanyltransferase"/>
</dbReference>
<dbReference type="SUPFAM" id="SSF53448">
    <property type="entry name" value="Nucleotide-diphospho-sugar transferases"/>
    <property type="match status" value="1"/>
</dbReference>
<protein>
    <submittedName>
        <fullName evidence="3">CBS domain protein</fullName>
    </submittedName>
</protein>
<gene>
    <name evidence="3" type="ORF">CLV42_101629</name>
</gene>
<dbReference type="Pfam" id="PF00483">
    <property type="entry name" value="NTP_transferase"/>
    <property type="match status" value="1"/>
</dbReference>
<evidence type="ECO:0000313" key="4">
    <source>
        <dbReference type="Proteomes" id="UP000240978"/>
    </source>
</evidence>
<reference evidence="3 4" key="1">
    <citation type="submission" date="2018-03" db="EMBL/GenBank/DDBJ databases">
        <title>Genomic Encyclopedia of Archaeal and Bacterial Type Strains, Phase II (KMG-II): from individual species to whole genera.</title>
        <authorList>
            <person name="Goeker M."/>
        </authorList>
    </citation>
    <scope>NUCLEOTIDE SEQUENCE [LARGE SCALE GENOMIC DNA]</scope>
    <source>
        <strain evidence="3 4">DSM 18107</strain>
    </source>
</reference>
<feature type="domain" description="CBS" evidence="2">
    <location>
        <begin position="86"/>
        <end position="118"/>
    </location>
</feature>
<feature type="domain" description="Nucleotidyl transferase" evidence="1">
    <location>
        <begin position="122"/>
        <end position="345"/>
    </location>
</feature>
<feature type="domain" description="CBS" evidence="2">
    <location>
        <begin position="8"/>
        <end position="54"/>
    </location>
</feature>
<keyword evidence="4" id="KW-1185">Reference proteome</keyword>
<sequence length="350" mass="40045">MKNWERYIINSNANIKDALKQLDQLGLVNGVLFIADEKGCLLGSITDGDIRRGLLQDVNVNDPINKAGHYPCKFVFSFQPTSQELKAFKERNLRFIPVVNEEMNILGILDLEHLRRTIPVEAVLMAGGKGQRLLPLTEDTPKPLLKVGPKPIIEHNIDRLINHGVDNIYLSINYLGHKIRDYFGDGYAKGATINYIEEDFPMGTIGAAKKVKNYSKEHLLIMNSDILTDIDFHEFYNDFIEQNADMSVAAISYHVDIPYAVMETDEHNRIASLKEKPRYTYYSNAGIYLMKSEMLEHVPHNEFFNVTDLIEELIGKGKKLITFPILGYWLDIGRMDDYKKAQEDIKHLNL</sequence>
<dbReference type="SUPFAM" id="SSF54631">
    <property type="entry name" value="CBS-domain pair"/>
    <property type="match status" value="1"/>
</dbReference>
<dbReference type="Gene3D" id="3.90.550.10">
    <property type="entry name" value="Spore Coat Polysaccharide Biosynthesis Protein SpsA, Chain A"/>
    <property type="match status" value="1"/>
</dbReference>